<dbReference type="Gene3D" id="3.50.30.30">
    <property type="match status" value="1"/>
</dbReference>
<dbReference type="ExpressionAtlas" id="A5B5D2">
    <property type="expression patterns" value="baseline and differential"/>
</dbReference>
<keyword evidence="7" id="KW-0967">Endosome</keyword>
<keyword evidence="11" id="KW-0325">Glycoprotein</keyword>
<dbReference type="SUPFAM" id="SSF52025">
    <property type="entry name" value="PA domain"/>
    <property type="match status" value="1"/>
</dbReference>
<comment type="similarity">
    <text evidence="3">Belongs to the peptidase A22B family.</text>
</comment>
<dbReference type="GO" id="GO:0042500">
    <property type="term" value="F:aspartic endopeptidase activity, intramembrane cleaving"/>
    <property type="evidence" value="ECO:0007669"/>
    <property type="project" value="InterPro"/>
</dbReference>
<evidence type="ECO:0000256" key="6">
    <source>
        <dbReference type="ARBA" id="ARBA00022729"/>
    </source>
</evidence>
<keyword evidence="10 12" id="KW-0472">Membrane</keyword>
<dbReference type="AlphaFoldDB" id="A5B5D2"/>
<dbReference type="PANTHER" id="PTHR12174:SF90">
    <property type="entry name" value="SIGNAL PEPTIDE PEPTIDASE-LIKE 3"/>
    <property type="match status" value="1"/>
</dbReference>
<name>A5B5D2_VITVI</name>
<comment type="function">
    <text evidence="1">Intramembrane-cleaving aspartic protease (I-CLiP) that cleaves type II membrane signal peptides in the hydrophobic plane of the membrane.</text>
</comment>
<feature type="transmembrane region" description="Helical" evidence="12">
    <location>
        <begin position="358"/>
        <end position="379"/>
    </location>
</feature>
<dbReference type="InterPro" id="IPR046450">
    <property type="entry name" value="PA_dom_sf"/>
</dbReference>
<keyword evidence="8" id="KW-0378">Hydrolase</keyword>
<evidence type="ECO:0000256" key="10">
    <source>
        <dbReference type="ARBA" id="ARBA00023136"/>
    </source>
</evidence>
<evidence type="ECO:0000256" key="4">
    <source>
        <dbReference type="ARBA" id="ARBA00022670"/>
    </source>
</evidence>
<evidence type="ECO:0000256" key="8">
    <source>
        <dbReference type="ARBA" id="ARBA00022801"/>
    </source>
</evidence>
<dbReference type="InterPro" id="IPR003137">
    <property type="entry name" value="PA_domain"/>
</dbReference>
<dbReference type="FunFam" id="3.50.30.30:FF:000007">
    <property type="entry name" value="Signal peptide peptidase-like 3"/>
    <property type="match status" value="1"/>
</dbReference>
<proteinExistence type="inferred from homology"/>
<evidence type="ECO:0000256" key="1">
    <source>
        <dbReference type="ARBA" id="ARBA00003012"/>
    </source>
</evidence>
<protein>
    <recommendedName>
        <fullName evidence="13">PA domain-containing protein</fullName>
    </recommendedName>
</protein>
<evidence type="ECO:0000256" key="7">
    <source>
        <dbReference type="ARBA" id="ARBA00022753"/>
    </source>
</evidence>
<comment type="subcellular location">
    <subcellularLocation>
        <location evidence="2">Endosome membrane</location>
        <topology evidence="2">Multi-pass membrane protein</topology>
    </subcellularLocation>
</comment>
<feature type="transmembrane region" description="Helical" evidence="12">
    <location>
        <begin position="416"/>
        <end position="434"/>
    </location>
</feature>
<accession>A5B5D2</accession>
<dbReference type="GO" id="GO:0010008">
    <property type="term" value="C:endosome membrane"/>
    <property type="evidence" value="ECO:0007669"/>
    <property type="project" value="UniProtKB-SubCell"/>
</dbReference>
<evidence type="ECO:0000313" key="14">
    <source>
        <dbReference type="EMBL" id="CAN80806.1"/>
    </source>
</evidence>
<evidence type="ECO:0000256" key="9">
    <source>
        <dbReference type="ARBA" id="ARBA00022989"/>
    </source>
</evidence>
<feature type="transmembrane region" description="Helical" evidence="12">
    <location>
        <begin position="484"/>
        <end position="502"/>
    </location>
</feature>
<keyword evidence="6" id="KW-0732">Signal</keyword>
<organism evidence="14">
    <name type="scientific">Vitis vinifera</name>
    <name type="common">Grape</name>
    <dbReference type="NCBI Taxonomy" id="29760"/>
    <lineage>
        <taxon>Eukaryota</taxon>
        <taxon>Viridiplantae</taxon>
        <taxon>Streptophyta</taxon>
        <taxon>Embryophyta</taxon>
        <taxon>Tracheophyta</taxon>
        <taxon>Spermatophyta</taxon>
        <taxon>Magnoliopsida</taxon>
        <taxon>eudicotyledons</taxon>
        <taxon>Gunneridae</taxon>
        <taxon>Pentapetalae</taxon>
        <taxon>rosids</taxon>
        <taxon>Vitales</taxon>
        <taxon>Vitaceae</taxon>
        <taxon>Viteae</taxon>
        <taxon>Vitis</taxon>
    </lineage>
</organism>
<keyword evidence="5 12" id="KW-0812">Transmembrane</keyword>
<evidence type="ECO:0000256" key="2">
    <source>
        <dbReference type="ARBA" id="ARBA00004337"/>
    </source>
</evidence>
<dbReference type="EMBL" id="AM447194">
    <property type="protein sequence ID" value="CAN80806.1"/>
    <property type="molecule type" value="Genomic_DNA"/>
</dbReference>
<evidence type="ECO:0000256" key="5">
    <source>
        <dbReference type="ARBA" id="ARBA00022692"/>
    </source>
</evidence>
<feature type="domain" description="PA" evidence="13">
    <location>
        <begin position="247"/>
        <end position="321"/>
    </location>
</feature>
<evidence type="ECO:0000256" key="3">
    <source>
        <dbReference type="ARBA" id="ARBA00006859"/>
    </source>
</evidence>
<dbReference type="InterPro" id="IPR007369">
    <property type="entry name" value="Peptidase_A22B_SPP"/>
</dbReference>
<keyword evidence="4" id="KW-0645">Protease</keyword>
<dbReference type="GO" id="GO:0006508">
    <property type="term" value="P:proteolysis"/>
    <property type="evidence" value="ECO:0007669"/>
    <property type="project" value="UniProtKB-KW"/>
</dbReference>
<keyword evidence="9 12" id="KW-1133">Transmembrane helix</keyword>
<reference evidence="14" key="1">
    <citation type="journal article" date="2007" name="PLoS ONE">
        <title>The first genome sequence of an elite grapevine cultivar (Pinot noir Vitis vinifera L.): coping with a highly heterozygous genome.</title>
        <authorList>
            <person name="Velasco R."/>
            <person name="Zharkikh A."/>
            <person name="Troggio M."/>
            <person name="Cartwright D.A."/>
            <person name="Cestaro A."/>
            <person name="Pruss D."/>
            <person name="Pindo M."/>
            <person name="FitzGerald L.M."/>
            <person name="Vezzulli S."/>
            <person name="Reid J."/>
            <person name="Malacarne G."/>
            <person name="Iliev D."/>
            <person name="Coppola G."/>
            <person name="Wardell B."/>
            <person name="Micheletti D."/>
            <person name="Macalma T."/>
            <person name="Facci M."/>
            <person name="Mitchell J.T."/>
            <person name="Perazzolli M."/>
            <person name="Eldredge G."/>
            <person name="Gatto P."/>
            <person name="Oyzerski R."/>
            <person name="Moretto M."/>
            <person name="Gutin N."/>
            <person name="Stefanini M."/>
            <person name="Chen Y."/>
            <person name="Segala C."/>
            <person name="Davenport C."/>
            <person name="Dematte L."/>
            <person name="Mraz A."/>
            <person name="Battilana J."/>
            <person name="Stormo K."/>
            <person name="Costa F."/>
            <person name="Tao Q."/>
            <person name="Si-Ammour A."/>
            <person name="Harkins T."/>
            <person name="Lackey A."/>
            <person name="Perbost C."/>
            <person name="Taillon B."/>
            <person name="Stella A."/>
            <person name="Solovyev V."/>
            <person name="Fawcett J.A."/>
            <person name="Sterck L."/>
            <person name="Vandepoele K."/>
            <person name="Grando S.M."/>
            <person name="Toppo S."/>
            <person name="Moser C."/>
            <person name="Lanchbury J."/>
            <person name="Bogden R."/>
            <person name="Skolnick M."/>
            <person name="Sgaramella V."/>
            <person name="Bhatnagar S.K."/>
            <person name="Fontana P."/>
            <person name="Gutin A."/>
            <person name="Van de Peer Y."/>
            <person name="Salamini F."/>
            <person name="Viola R."/>
        </authorList>
    </citation>
    <scope>NUCLEOTIDE SEQUENCE</scope>
</reference>
<dbReference type="PANTHER" id="PTHR12174">
    <property type="entry name" value="SIGNAL PEPTIDE PEPTIDASE"/>
    <property type="match status" value="1"/>
</dbReference>
<gene>
    <name evidence="14" type="ORF">VITISV_023748</name>
</gene>
<feature type="transmembrane region" description="Helical" evidence="12">
    <location>
        <begin position="440"/>
        <end position="463"/>
    </location>
</feature>
<evidence type="ECO:0000256" key="12">
    <source>
        <dbReference type="SAM" id="Phobius"/>
    </source>
</evidence>
<evidence type="ECO:0000256" key="11">
    <source>
        <dbReference type="ARBA" id="ARBA00023180"/>
    </source>
</evidence>
<evidence type="ECO:0000259" key="13">
    <source>
        <dbReference type="Pfam" id="PF02225"/>
    </source>
</evidence>
<dbReference type="Pfam" id="PF04258">
    <property type="entry name" value="Peptidase_A22B"/>
    <property type="match status" value="1"/>
</dbReference>
<sequence length="531" mass="59438">MVRSLSLFNKALLCKWCWHFASEGDSLWKKIIKCKFGEKEGGWRSRVVRDSYGVGAWKEIEKHWELFNSMISFEVGNGRRVKFWKDWWCGEEPLCKIFPSLFALSDFKEAWAADLWEHREEGHSMKREQEDTVVWKGGNKGVFSVKGLYSMLLYNPVPFKNSVEPLDSIKGEFLDLGGLLGKDFDFGSASKKRVDFGQWMFKVKNWVDGKEHESLVGLTARFGASLPTEAHDHLRLPAVFSNPMNCCSDSSSELSGSIALSTRGDCSFMAKAKVAQSGDAAALLVINDKEDIYKMVCSENDTIVNITIPVVMIPKSGGDTLSKSIADGKKDMANPLLYNIVELLLYAPTRPVVDSAVVFLWMMAVGTVVCASLWSEYIACEQNDERYNELSPKASEAGATKDDPEKEVLDISAKGAVGFVITASTFLVLLYFFMSSWFVWVLIVLFCIGGVEGMHACIVTLILRGCKNSERKTVNLPLFGEVTVLSLGVLLFCLSFAIAWAITRKASFSWIGQDVLSSKFTLWELFYMLMI</sequence>
<dbReference type="Pfam" id="PF02225">
    <property type="entry name" value="PA"/>
    <property type="match status" value="1"/>
</dbReference>